<sequence length="61" mass="6879">MRQARHEQGGGRMSNQDKGQDQQQDRSGMREARLLDLPRGLGSDGMRDDPAGTSRRARRAR</sequence>
<organism evidence="2 3">
    <name type="scientific">Cupriavidus basilensis OR16</name>
    <dbReference type="NCBI Taxonomy" id="1127483"/>
    <lineage>
        <taxon>Bacteria</taxon>
        <taxon>Pseudomonadati</taxon>
        <taxon>Pseudomonadota</taxon>
        <taxon>Betaproteobacteria</taxon>
        <taxon>Burkholderiales</taxon>
        <taxon>Burkholderiaceae</taxon>
        <taxon>Cupriavidus</taxon>
    </lineage>
</organism>
<comment type="caution">
    <text evidence="2">The sequence shown here is derived from an EMBL/GenBank/DDBJ whole genome shotgun (WGS) entry which is preliminary data.</text>
</comment>
<feature type="region of interest" description="Disordered" evidence="1">
    <location>
        <begin position="1"/>
        <end position="61"/>
    </location>
</feature>
<dbReference type="EMBL" id="AHJE01000012">
    <property type="protein sequence ID" value="EHP44117.1"/>
    <property type="molecule type" value="Genomic_DNA"/>
</dbReference>
<dbReference type="Proteomes" id="UP000005808">
    <property type="component" value="Unassembled WGS sequence"/>
</dbReference>
<name>H1RZQ1_9BURK</name>
<dbReference type="AlphaFoldDB" id="H1RZQ1"/>
<feature type="compositionally biased region" description="Basic and acidic residues" evidence="1">
    <location>
        <begin position="18"/>
        <end position="36"/>
    </location>
</feature>
<dbReference type="PATRIC" id="fig|1127483.3.peg.807"/>
<evidence type="ECO:0000313" key="2">
    <source>
        <dbReference type="EMBL" id="EHP44117.1"/>
    </source>
</evidence>
<evidence type="ECO:0000256" key="1">
    <source>
        <dbReference type="SAM" id="MobiDB-lite"/>
    </source>
</evidence>
<reference evidence="2 3" key="1">
    <citation type="journal article" date="2012" name="J. Bacteriol.">
        <title>De Novo Genome Project of Cupriavidus basilensis OR16.</title>
        <authorList>
            <person name="Cserhati M."/>
            <person name="Kriszt B."/>
            <person name="Szoboszlay S."/>
            <person name="Toth A."/>
            <person name="Szabo I."/>
            <person name="Tancsics A."/>
            <person name="Nagy I."/>
            <person name="Horvath B."/>
            <person name="Nagy I."/>
            <person name="Kukolya J."/>
        </authorList>
    </citation>
    <scope>NUCLEOTIDE SEQUENCE [LARGE SCALE GENOMIC DNA]</scope>
    <source>
        <strain evidence="2 3">OR16</strain>
    </source>
</reference>
<protein>
    <submittedName>
        <fullName evidence="2">Uncharacterized protein</fullName>
    </submittedName>
</protein>
<proteinExistence type="predicted"/>
<gene>
    <name evidence="2" type="ORF">OR16_04002</name>
</gene>
<evidence type="ECO:0000313" key="3">
    <source>
        <dbReference type="Proteomes" id="UP000005808"/>
    </source>
</evidence>
<accession>H1RZQ1</accession>